<dbReference type="EMBL" id="CP049056">
    <property type="protein sequence ID" value="QIE57548.1"/>
    <property type="molecule type" value="Genomic_DNA"/>
</dbReference>
<protein>
    <recommendedName>
        <fullName evidence="4">Lipoprotein</fullName>
    </recommendedName>
</protein>
<organism evidence="2 3">
    <name type="scientific">Pikeienuella piscinae</name>
    <dbReference type="NCBI Taxonomy" id="2748098"/>
    <lineage>
        <taxon>Bacteria</taxon>
        <taxon>Pseudomonadati</taxon>
        <taxon>Pseudomonadota</taxon>
        <taxon>Alphaproteobacteria</taxon>
        <taxon>Rhodobacterales</taxon>
        <taxon>Paracoccaceae</taxon>
        <taxon>Pikeienuella</taxon>
    </lineage>
</organism>
<evidence type="ECO:0008006" key="4">
    <source>
        <dbReference type="Google" id="ProtNLM"/>
    </source>
</evidence>
<accession>A0A7M3T6B7</accession>
<dbReference type="KEGG" id="hdh:G5B40_20105"/>
<feature type="signal peptide" evidence="1">
    <location>
        <begin position="1"/>
        <end position="24"/>
    </location>
</feature>
<dbReference type="AlphaFoldDB" id="A0A7M3T6B7"/>
<reference evidence="2 3" key="1">
    <citation type="submission" date="2020-02" db="EMBL/GenBank/DDBJ databases">
        <title>complete genome sequence of Rhodobacteraceae bacterium.</title>
        <authorList>
            <person name="Park J."/>
            <person name="Kim Y.-S."/>
            <person name="Kim K.-H."/>
        </authorList>
    </citation>
    <scope>NUCLEOTIDE SEQUENCE [LARGE SCALE GENOMIC DNA]</scope>
    <source>
        <strain evidence="2 3">RR4-56</strain>
    </source>
</reference>
<sequence length="134" mass="14388">MRRFHLIACSSLLAAACSTPTATAPTARADLVPLKNDAFFDAVSGRQFRCVNPGDAGDWFTLTFEPYKGAGAIGFSDTPNAQPTDRSFKYEYTMSPEGDPLSSGGNVRYYYRYGASGVSFAHSPGVIINDCAPK</sequence>
<dbReference type="PROSITE" id="PS51257">
    <property type="entry name" value="PROKAR_LIPOPROTEIN"/>
    <property type="match status" value="1"/>
</dbReference>
<gene>
    <name evidence="2" type="ORF">G5B40_20105</name>
</gene>
<dbReference type="Proteomes" id="UP000503336">
    <property type="component" value="Chromosome"/>
</dbReference>
<dbReference type="RefSeq" id="WP_165102678.1">
    <property type="nucleotide sequence ID" value="NZ_CP049056.1"/>
</dbReference>
<evidence type="ECO:0000256" key="1">
    <source>
        <dbReference type="SAM" id="SignalP"/>
    </source>
</evidence>
<name>A0A7M3T6B7_9RHOB</name>
<keyword evidence="3" id="KW-1185">Reference proteome</keyword>
<keyword evidence="1" id="KW-0732">Signal</keyword>
<feature type="chain" id="PRO_5029746289" description="Lipoprotein" evidence="1">
    <location>
        <begin position="25"/>
        <end position="134"/>
    </location>
</feature>
<evidence type="ECO:0000313" key="2">
    <source>
        <dbReference type="EMBL" id="QIE57548.1"/>
    </source>
</evidence>
<evidence type="ECO:0000313" key="3">
    <source>
        <dbReference type="Proteomes" id="UP000503336"/>
    </source>
</evidence>
<proteinExistence type="predicted"/>